<feature type="domain" description="UDP-galactopyranose mutase C-terminal" evidence="2">
    <location>
        <begin position="237"/>
        <end position="444"/>
    </location>
</feature>
<dbReference type="Gene3D" id="3.40.50.720">
    <property type="entry name" value="NAD(P)-binding Rossmann-like Domain"/>
    <property type="match status" value="1"/>
</dbReference>
<evidence type="ECO:0000313" key="3">
    <source>
        <dbReference type="EMBL" id="CAA9518581.1"/>
    </source>
</evidence>
<name>A0A6J4TBU7_9ACTN</name>
<evidence type="ECO:0000256" key="1">
    <source>
        <dbReference type="SAM" id="MobiDB-lite"/>
    </source>
</evidence>
<dbReference type="InterPro" id="IPR036188">
    <property type="entry name" value="FAD/NAD-bd_sf"/>
</dbReference>
<dbReference type="GO" id="GO:0005829">
    <property type="term" value="C:cytosol"/>
    <property type="evidence" value="ECO:0007669"/>
    <property type="project" value="TreeGrafter"/>
</dbReference>
<dbReference type="EMBL" id="CADCVR010000097">
    <property type="protein sequence ID" value="CAA9518581.1"/>
    <property type="molecule type" value="Genomic_DNA"/>
</dbReference>
<sequence length="469" mass="52783">MQEDDEERIGAWRWRSTATRQRERCALSAPERTTGGGSQADSPTFAAAPGPTGHLHFSRSKRRRPRDVLPSRPPGQIGLERKGDRPMASTTNPCVLIVGAGLTGCTLAYALAREGVSSVLLERDPVAGGLIRSEHMEGVLYEPHGSHIFHTEDEEVWNLANAMTPFNGYRHRVDILADGQVLNWPILLSDIDKQSRGEEIHRQLAERESVDAAARAQAANFEDWCLELMGPILYERFIKPYTEKQWGRPARELSAQWAPRRVSVRWDNDPYLFPDPFQGWPAGPNGYTDVIDGLLESPLIELRTGVEANQSNLDDHMHETQADAVVLTCPLDVFSGGHLGELEWRGILVRNVHIPHREYAQGAMVVNYPGAEFPYIRVHETKHASGQKCEGTVLGFEFTGAPTRYYPIENERNRELNDRYQDELRTKIGTDRLFFAGRLANYLYIDMDDCMREALNASEEVLEALRVGA</sequence>
<dbReference type="GO" id="GO:0050660">
    <property type="term" value="F:flavin adenine dinucleotide binding"/>
    <property type="evidence" value="ECO:0007669"/>
    <property type="project" value="TreeGrafter"/>
</dbReference>
<accession>A0A6J4TBU7</accession>
<evidence type="ECO:0000259" key="2">
    <source>
        <dbReference type="Pfam" id="PF03275"/>
    </source>
</evidence>
<dbReference type="PANTHER" id="PTHR21197">
    <property type="entry name" value="UDP-GALACTOPYRANOSE MUTASE"/>
    <property type="match status" value="1"/>
</dbReference>
<dbReference type="Pfam" id="PF03275">
    <property type="entry name" value="GLF"/>
    <property type="match status" value="1"/>
</dbReference>
<dbReference type="SUPFAM" id="SSF54373">
    <property type="entry name" value="FAD-linked reductases, C-terminal domain"/>
    <property type="match status" value="1"/>
</dbReference>
<dbReference type="InterPro" id="IPR015899">
    <property type="entry name" value="UDP-GalPyranose_mutase_C"/>
</dbReference>
<dbReference type="PANTHER" id="PTHR21197:SF0">
    <property type="entry name" value="UDP-GALACTOPYRANOSE MUTASE"/>
    <property type="match status" value="1"/>
</dbReference>
<feature type="region of interest" description="Disordered" evidence="1">
    <location>
        <begin position="1"/>
        <end position="86"/>
    </location>
</feature>
<dbReference type="AlphaFoldDB" id="A0A6J4TBU7"/>
<dbReference type="GO" id="GO:0008767">
    <property type="term" value="F:UDP-galactopyranose mutase activity"/>
    <property type="evidence" value="ECO:0007669"/>
    <property type="project" value="InterPro"/>
</dbReference>
<dbReference type="Gene3D" id="3.50.50.60">
    <property type="entry name" value="FAD/NAD(P)-binding domain"/>
    <property type="match status" value="1"/>
</dbReference>
<proteinExistence type="predicted"/>
<reference evidence="3" key="1">
    <citation type="submission" date="2020-02" db="EMBL/GenBank/DDBJ databases">
        <authorList>
            <person name="Meier V. D."/>
        </authorList>
    </citation>
    <scope>NUCLEOTIDE SEQUENCE</scope>
    <source>
        <strain evidence="3">AVDCRST_MAG53</strain>
    </source>
</reference>
<dbReference type="SUPFAM" id="SSF51971">
    <property type="entry name" value="Nucleotide-binding domain"/>
    <property type="match status" value="1"/>
</dbReference>
<feature type="compositionally biased region" description="Basic residues" evidence="1">
    <location>
        <begin position="56"/>
        <end position="65"/>
    </location>
</feature>
<protein>
    <recommendedName>
        <fullName evidence="2">UDP-galactopyranose mutase C-terminal domain-containing protein</fullName>
    </recommendedName>
</protein>
<gene>
    <name evidence="3" type="ORF">AVDCRST_MAG53-3140</name>
</gene>
<organism evidence="3">
    <name type="scientific">uncultured Solirubrobacteraceae bacterium</name>
    <dbReference type="NCBI Taxonomy" id="1162706"/>
    <lineage>
        <taxon>Bacteria</taxon>
        <taxon>Bacillati</taxon>
        <taxon>Actinomycetota</taxon>
        <taxon>Thermoleophilia</taxon>
        <taxon>Solirubrobacterales</taxon>
        <taxon>Solirubrobacteraceae</taxon>
        <taxon>environmental samples</taxon>
    </lineage>
</organism>
<dbReference type="Pfam" id="PF13450">
    <property type="entry name" value="NAD_binding_8"/>
    <property type="match status" value="1"/>
</dbReference>